<accession>A0A4V2ZZL3</accession>
<dbReference type="AlphaFoldDB" id="A0A4V2ZZL3"/>
<sequence length="69" mass="7922">MSLRDEWLRLCQCELDAAASMDKAIRSGQPADDLSSAWRKSVRERDEFGERHGFRLMLSNSHTLDLAKL</sequence>
<comment type="caution">
    <text evidence="1">The sequence shown here is derived from an EMBL/GenBank/DDBJ whole genome shotgun (WGS) entry which is preliminary data.</text>
</comment>
<proteinExistence type="predicted"/>
<organism evidence="1 2">
    <name type="scientific">Paraburkholderia silviterrae</name>
    <dbReference type="NCBI Taxonomy" id="2528715"/>
    <lineage>
        <taxon>Bacteria</taxon>
        <taxon>Pseudomonadati</taxon>
        <taxon>Pseudomonadota</taxon>
        <taxon>Betaproteobacteria</taxon>
        <taxon>Burkholderiales</taxon>
        <taxon>Burkholderiaceae</taxon>
        <taxon>Paraburkholderia</taxon>
    </lineage>
</organism>
<evidence type="ECO:0000313" key="1">
    <source>
        <dbReference type="EMBL" id="TDG25874.1"/>
    </source>
</evidence>
<name>A0A4V2ZZL3_9BURK</name>
<dbReference type="EMBL" id="SMRP01000001">
    <property type="protein sequence ID" value="TDG25874.1"/>
    <property type="molecule type" value="Genomic_DNA"/>
</dbReference>
<gene>
    <name evidence="1" type="ORF">EYW47_00440</name>
</gene>
<evidence type="ECO:0000313" key="2">
    <source>
        <dbReference type="Proteomes" id="UP000295722"/>
    </source>
</evidence>
<dbReference type="RefSeq" id="WP_133192926.1">
    <property type="nucleotide sequence ID" value="NZ_JBHUCW010000015.1"/>
</dbReference>
<reference evidence="1 2" key="1">
    <citation type="submission" date="2019-03" db="EMBL/GenBank/DDBJ databases">
        <title>Paraburkholderia sp. 4M-K11, isolated from subtropical forest soil.</title>
        <authorList>
            <person name="Gao Z.-H."/>
            <person name="Qiu L.-H."/>
        </authorList>
    </citation>
    <scope>NUCLEOTIDE SEQUENCE [LARGE SCALE GENOMIC DNA]</scope>
    <source>
        <strain evidence="1 2">4M-K11</strain>
    </source>
</reference>
<protein>
    <submittedName>
        <fullName evidence="1">Uncharacterized protein</fullName>
    </submittedName>
</protein>
<keyword evidence="2" id="KW-1185">Reference proteome</keyword>
<dbReference type="Proteomes" id="UP000295722">
    <property type="component" value="Unassembled WGS sequence"/>
</dbReference>